<evidence type="ECO:0000313" key="2">
    <source>
        <dbReference type="Proteomes" id="UP000177369"/>
    </source>
</evidence>
<sequence>MSCEKLKADLEIRRSELELTLERAKVGHFIQRLSISCRDGRSRKTHTSGILNSEEDAQLDKIWAEIKPEAEEYLRNIEPLI</sequence>
<dbReference type="Proteomes" id="UP000177369">
    <property type="component" value="Unassembled WGS sequence"/>
</dbReference>
<protein>
    <submittedName>
        <fullName evidence="1">Uncharacterized protein</fullName>
    </submittedName>
</protein>
<dbReference type="AlphaFoldDB" id="A0A1F5G6T2"/>
<comment type="caution">
    <text evidence="1">The sequence shown here is derived from an EMBL/GenBank/DDBJ whole genome shotgun (WGS) entry which is preliminary data.</text>
</comment>
<name>A0A1F5G6T2_9BACT</name>
<reference evidence="1 2" key="1">
    <citation type="journal article" date="2016" name="Nat. Commun.">
        <title>Thousands of microbial genomes shed light on interconnected biogeochemical processes in an aquifer system.</title>
        <authorList>
            <person name="Anantharaman K."/>
            <person name="Brown C.T."/>
            <person name="Hug L.A."/>
            <person name="Sharon I."/>
            <person name="Castelle C.J."/>
            <person name="Probst A.J."/>
            <person name="Thomas B.C."/>
            <person name="Singh A."/>
            <person name="Wilkins M.J."/>
            <person name="Karaoz U."/>
            <person name="Brodie E.L."/>
            <person name="Williams K.H."/>
            <person name="Hubbard S.S."/>
            <person name="Banfield J.F."/>
        </authorList>
    </citation>
    <scope>NUCLEOTIDE SEQUENCE [LARGE SCALE GENOMIC DNA]</scope>
</reference>
<dbReference type="EMBL" id="MFBD01000046">
    <property type="protein sequence ID" value="OGD87539.1"/>
    <property type="molecule type" value="Genomic_DNA"/>
</dbReference>
<gene>
    <name evidence="1" type="ORF">A3D04_04605</name>
</gene>
<accession>A0A1F5G6T2</accession>
<proteinExistence type="predicted"/>
<evidence type="ECO:0000313" key="1">
    <source>
        <dbReference type="EMBL" id="OGD87539.1"/>
    </source>
</evidence>
<organism evidence="1 2">
    <name type="scientific">Candidatus Curtissbacteria bacterium RIFCSPHIGHO2_02_FULL_40_16b</name>
    <dbReference type="NCBI Taxonomy" id="1797714"/>
    <lineage>
        <taxon>Bacteria</taxon>
        <taxon>Candidatus Curtissiibacteriota</taxon>
    </lineage>
</organism>